<dbReference type="Gene3D" id="1.10.10.1250">
    <property type="entry name" value="RNA polymerase, subunit delta, N-terminal domain"/>
    <property type="match status" value="1"/>
</dbReference>
<feature type="region of interest" description="Disordered" evidence="7">
    <location>
        <begin position="122"/>
        <end position="168"/>
    </location>
</feature>
<dbReference type="InterPro" id="IPR038087">
    <property type="entry name" value="RNAP_delta_N_dom_sf"/>
</dbReference>
<dbReference type="GO" id="GO:0006351">
    <property type="term" value="P:DNA-templated transcription"/>
    <property type="evidence" value="ECO:0007669"/>
    <property type="project" value="InterPro"/>
</dbReference>
<proteinExistence type="inferred from homology"/>
<accession>A0A165WSM2</accession>
<comment type="subunit">
    <text evidence="6">RNAP is composed of a core of 2 alpha, a beta and a beta' subunits. The core is associated with a delta subunit and one of several sigma factors.</text>
</comment>
<comment type="similarity">
    <text evidence="1 6">Belongs to the RpoE family.</text>
</comment>
<dbReference type="GO" id="GO:0006355">
    <property type="term" value="P:regulation of DNA-templated transcription"/>
    <property type="evidence" value="ECO:0007669"/>
    <property type="project" value="UniProtKB-UniRule"/>
</dbReference>
<keyword evidence="3 6" id="KW-0808">Transferase</keyword>
<gene>
    <name evidence="6" type="primary">rpoE</name>
    <name evidence="9" type="ORF">AZI98_14845</name>
</gene>
<dbReference type="Proteomes" id="UP000076476">
    <property type="component" value="Unassembled WGS sequence"/>
</dbReference>
<keyword evidence="2 6" id="KW-0240">DNA-directed RNA polymerase</keyword>
<evidence type="ECO:0000256" key="2">
    <source>
        <dbReference type="ARBA" id="ARBA00022478"/>
    </source>
</evidence>
<reference evidence="9 10" key="1">
    <citation type="submission" date="2016-04" db="EMBL/GenBank/DDBJ databases">
        <title>Draft genome sequence of Aeribacillus pallidus 8m3 from petroleum reservoir.</title>
        <authorList>
            <person name="Poltaraus A.B."/>
            <person name="Nazina T.N."/>
            <person name="Tourova T.P."/>
            <person name="Malakho S.M."/>
            <person name="Korshunova A.V."/>
            <person name="Sokolova D.S."/>
        </authorList>
    </citation>
    <scope>NUCLEOTIDE SEQUENCE [LARGE SCALE GENOMIC DNA]</scope>
    <source>
        <strain evidence="9 10">8m3</strain>
    </source>
</reference>
<evidence type="ECO:0000256" key="3">
    <source>
        <dbReference type="ARBA" id="ARBA00022679"/>
    </source>
</evidence>
<feature type="domain" description="HTH HARE-type" evidence="8">
    <location>
        <begin position="14"/>
        <end position="81"/>
    </location>
</feature>
<evidence type="ECO:0000256" key="6">
    <source>
        <dbReference type="HAMAP-Rule" id="MF_00357"/>
    </source>
</evidence>
<dbReference type="AlphaFoldDB" id="A0A165WSM2"/>
<keyword evidence="4 6" id="KW-0548">Nucleotidyltransferase</keyword>
<comment type="function">
    <text evidence="6">Participates in both the initiation and recycling phases of transcription. In the presence of the delta subunit, RNAP displays an increased specificity of transcription, a decreased affinity for nucleic acids, and an increased efficiency of RNA synthesis because of enhanced recycling.</text>
</comment>
<evidence type="ECO:0000259" key="8">
    <source>
        <dbReference type="PROSITE" id="PS51913"/>
    </source>
</evidence>
<comment type="caution">
    <text evidence="9">The sequence shown here is derived from an EMBL/GenBank/DDBJ whole genome shotgun (WGS) entry which is preliminary data.</text>
</comment>
<dbReference type="InterPro" id="IPR029757">
    <property type="entry name" value="RpoE"/>
</dbReference>
<evidence type="ECO:0000256" key="4">
    <source>
        <dbReference type="ARBA" id="ARBA00022695"/>
    </source>
</evidence>
<keyword evidence="5 6" id="KW-0804">Transcription</keyword>
<sequence>MSLTQYSQEQLKEMSMVDIAYLILSEKRQAIPFEELMKEVSSLLGLSEEEATERIAQFYTDLNIDGKFICIGENSWGIKSWYPLDQIEEETQPTVKTKKKKAKIAYDEEDLDDYEDLVEDDLDYDDLDDYVDEEELDLDEEDDDFEDEEDDEGFDDELIDDDYDVEDDELDADFDLDEEELDEQ</sequence>
<evidence type="ECO:0000313" key="10">
    <source>
        <dbReference type="Proteomes" id="UP000076476"/>
    </source>
</evidence>
<dbReference type="RefSeq" id="WP_063389044.1">
    <property type="nucleotide sequence ID" value="NZ_LWBR01000058.1"/>
</dbReference>
<evidence type="ECO:0000313" key="9">
    <source>
        <dbReference type="EMBL" id="KZN95279.1"/>
    </source>
</evidence>
<dbReference type="GO" id="GO:0000428">
    <property type="term" value="C:DNA-directed RNA polymerase complex"/>
    <property type="evidence" value="ECO:0007669"/>
    <property type="project" value="UniProtKB-KW"/>
</dbReference>
<name>A0A165WSM2_9BACI</name>
<keyword evidence="10" id="KW-1185">Reference proteome</keyword>
<dbReference type="OrthoDB" id="401223at2"/>
<dbReference type="InterPro" id="IPR007759">
    <property type="entry name" value="Asxl_HARE-HTH"/>
</dbReference>
<dbReference type="PROSITE" id="PS51913">
    <property type="entry name" value="HTH_HARE"/>
    <property type="match status" value="1"/>
</dbReference>
<dbReference type="STRING" id="33936.AZI98_14845"/>
<evidence type="ECO:0000256" key="5">
    <source>
        <dbReference type="ARBA" id="ARBA00023163"/>
    </source>
</evidence>
<dbReference type="Pfam" id="PF05066">
    <property type="entry name" value="HARE-HTH"/>
    <property type="match status" value="1"/>
</dbReference>
<dbReference type="GO" id="GO:0003899">
    <property type="term" value="F:DNA-directed RNA polymerase activity"/>
    <property type="evidence" value="ECO:0007669"/>
    <property type="project" value="UniProtKB-UniRule"/>
</dbReference>
<organism evidence="9 10">
    <name type="scientific">Aeribacillus pallidus</name>
    <dbReference type="NCBI Taxonomy" id="33936"/>
    <lineage>
        <taxon>Bacteria</taxon>
        <taxon>Bacillati</taxon>
        <taxon>Bacillota</taxon>
        <taxon>Bacilli</taxon>
        <taxon>Bacillales</taxon>
        <taxon>Bacillaceae</taxon>
        <taxon>Aeribacillus</taxon>
    </lineage>
</organism>
<evidence type="ECO:0000256" key="1">
    <source>
        <dbReference type="ARBA" id="ARBA00009828"/>
    </source>
</evidence>
<dbReference type="HAMAP" id="MF_00357">
    <property type="entry name" value="RNApol_bact_RpoE"/>
    <property type="match status" value="1"/>
</dbReference>
<dbReference type="EMBL" id="LWBR01000058">
    <property type="protein sequence ID" value="KZN95279.1"/>
    <property type="molecule type" value="Genomic_DNA"/>
</dbReference>
<evidence type="ECO:0000256" key="7">
    <source>
        <dbReference type="SAM" id="MobiDB-lite"/>
    </source>
</evidence>
<protein>
    <recommendedName>
        <fullName evidence="6">Probable DNA-directed RNA polymerase subunit delta</fullName>
    </recommendedName>
    <alternativeName>
        <fullName evidence="6">RNAP delta factor</fullName>
    </alternativeName>
</protein>
<dbReference type="NCBIfam" id="TIGR04567">
    <property type="entry name" value="RNAP_delt_lowGC"/>
    <property type="match status" value="1"/>
</dbReference>